<evidence type="ECO:0000256" key="9">
    <source>
        <dbReference type="PIRSR" id="PIRSR604808-2"/>
    </source>
</evidence>
<dbReference type="Pfam" id="PF03372">
    <property type="entry name" value="Exo_endo_phos"/>
    <property type="match status" value="1"/>
</dbReference>
<feature type="region of interest" description="Disordered" evidence="12">
    <location>
        <begin position="1"/>
        <end position="44"/>
    </location>
</feature>
<dbReference type="InterPro" id="IPR020848">
    <property type="entry name" value="AP_endonuclease_F1_CS"/>
</dbReference>
<comment type="caution">
    <text evidence="14">The sequence shown here is derived from an EMBL/GenBank/DDBJ whole genome shotgun (WGS) entry which is preliminary data.</text>
</comment>
<dbReference type="GO" id="GO:0003677">
    <property type="term" value="F:DNA binding"/>
    <property type="evidence" value="ECO:0007669"/>
    <property type="project" value="InterPro"/>
</dbReference>
<dbReference type="GO" id="GO:0008311">
    <property type="term" value="F:double-stranded DNA 3'-5' DNA exonuclease activity"/>
    <property type="evidence" value="ECO:0007669"/>
    <property type="project" value="UniProtKB-EC"/>
</dbReference>
<dbReference type="NCBIfam" id="TIGR00195">
    <property type="entry name" value="exoDNase_III"/>
    <property type="match status" value="1"/>
</dbReference>
<dbReference type="EMBL" id="LIAE01010514">
    <property type="protein sequence ID" value="PAV59572.1"/>
    <property type="molecule type" value="Genomic_DNA"/>
</dbReference>
<feature type="site" description="Interaction with DNA substrate" evidence="10">
    <location>
        <position position="337"/>
    </location>
</feature>
<dbReference type="GO" id="GO:0005634">
    <property type="term" value="C:nucleus"/>
    <property type="evidence" value="ECO:0007669"/>
    <property type="project" value="TreeGrafter"/>
</dbReference>
<dbReference type="STRING" id="2018661.A0A2A2JDG9"/>
<comment type="catalytic activity">
    <reaction evidence="1">
        <text>Exonucleolytic cleavage in the 3'- to 5'-direction to yield nucleoside 5'-phosphates.</text>
        <dbReference type="EC" id="3.1.11.2"/>
    </reaction>
</comment>
<dbReference type="GO" id="GO:0003906">
    <property type="term" value="F:DNA-(apurinic or apyrimidinic site) endonuclease activity"/>
    <property type="evidence" value="ECO:0007669"/>
    <property type="project" value="TreeGrafter"/>
</dbReference>
<proteinExistence type="inferred from homology"/>
<keyword evidence="15" id="KW-1185">Reference proteome</keyword>
<protein>
    <recommendedName>
        <fullName evidence="4">exodeoxyribonuclease III</fullName>
        <ecNumber evidence="4">3.1.11.2</ecNumber>
    </recommendedName>
</protein>
<keyword evidence="9" id="KW-0464">Manganese</keyword>
<gene>
    <name evidence="14" type="ORF">WR25_01837</name>
</gene>
<feature type="binding site" evidence="9">
    <location>
        <position position="337"/>
    </location>
    <ligand>
        <name>Mg(2+)</name>
        <dbReference type="ChEBI" id="CHEBI:18420"/>
        <label>1</label>
    </ligand>
</feature>
<evidence type="ECO:0000313" key="15">
    <source>
        <dbReference type="Proteomes" id="UP000218231"/>
    </source>
</evidence>
<keyword evidence="6" id="KW-0378">Hydrolase</keyword>
<dbReference type="SUPFAM" id="SSF56219">
    <property type="entry name" value="DNase I-like"/>
    <property type="match status" value="1"/>
</dbReference>
<dbReference type="InterPro" id="IPR036691">
    <property type="entry name" value="Endo/exonu/phosph_ase_sf"/>
</dbReference>
<evidence type="ECO:0000256" key="6">
    <source>
        <dbReference type="ARBA" id="ARBA00022801"/>
    </source>
</evidence>
<feature type="active site" description="Proton donor/acceptor" evidence="8">
    <location>
        <position position="229"/>
    </location>
</feature>
<dbReference type="OrthoDB" id="498125at2759"/>
<feature type="active site" evidence="8">
    <location>
        <position position="190"/>
    </location>
</feature>
<evidence type="ECO:0000256" key="8">
    <source>
        <dbReference type="PIRSR" id="PIRSR604808-1"/>
    </source>
</evidence>
<dbReference type="Gene3D" id="3.60.10.10">
    <property type="entry name" value="Endonuclease/exonuclease/phosphatase"/>
    <property type="match status" value="1"/>
</dbReference>
<evidence type="ECO:0000256" key="2">
    <source>
        <dbReference type="ARBA" id="ARBA00001936"/>
    </source>
</evidence>
<feature type="site" description="Transition state stabilizer" evidence="10">
    <location>
        <position position="231"/>
    </location>
</feature>
<feature type="active site" description="Proton acceptor" evidence="8">
    <location>
        <position position="337"/>
    </location>
</feature>
<evidence type="ECO:0000256" key="1">
    <source>
        <dbReference type="ARBA" id="ARBA00000493"/>
    </source>
</evidence>
<feature type="compositionally biased region" description="Basic and acidic residues" evidence="12">
    <location>
        <begin position="15"/>
        <end position="28"/>
    </location>
</feature>
<dbReference type="GO" id="GO:0008081">
    <property type="term" value="F:phosphoric diester hydrolase activity"/>
    <property type="evidence" value="ECO:0007669"/>
    <property type="project" value="TreeGrafter"/>
</dbReference>
<evidence type="ECO:0000259" key="13">
    <source>
        <dbReference type="Pfam" id="PF03372"/>
    </source>
</evidence>
<dbReference type="GO" id="GO:0046872">
    <property type="term" value="F:metal ion binding"/>
    <property type="evidence" value="ECO:0007669"/>
    <property type="project" value="UniProtKB-KW"/>
</dbReference>
<accession>A0A2A2JDG9</accession>
<sequence>MPPRKRKASPAAAKGKTEVDKKEREAKADVSAGGELKNDENGSLEKDEKKVFSIFGKRAKPTNSESDESVEAAAEDTQPRPWKLICWNVAGLRAAVKKSDFSEILKEDPDLILLEETKCKEWPDEAIKAFKGYKRTLLVSESKNGGYAGVALLSKTAPLNIIRGIGNKTFDADARLIIAEYPRFYFIGAYVPNSGQGLVNLDKRGKWDELFLEKIKELDKEKPVIYGGDLNVAHNEIDLANPESNRNKTAGFTDQEREAFTKLLEAGFVVSLFIYFEDDTYRNLNPDKKGAYTYYSYRFNAKAKNVGWRLDYFVVSERVMEQVKSSEIMRDVNGSDHVPIVLNITL</sequence>
<evidence type="ECO:0000256" key="7">
    <source>
        <dbReference type="ARBA" id="ARBA00022842"/>
    </source>
</evidence>
<evidence type="ECO:0000256" key="10">
    <source>
        <dbReference type="PIRSR" id="PIRSR604808-3"/>
    </source>
</evidence>
<evidence type="ECO:0000256" key="12">
    <source>
        <dbReference type="SAM" id="MobiDB-lite"/>
    </source>
</evidence>
<keyword evidence="11" id="KW-0227">DNA damage</keyword>
<keyword evidence="11" id="KW-0234">DNA repair</keyword>
<comment type="cofactor">
    <cofactor evidence="9 11">
        <name>Mg(2+)</name>
        <dbReference type="ChEBI" id="CHEBI:18420"/>
    </cofactor>
    <cofactor evidence="9 11">
        <name>Mn(2+)</name>
        <dbReference type="ChEBI" id="CHEBI:29035"/>
    </cofactor>
    <text evidence="9 11">Probably binds two magnesium or manganese ions per subunit.</text>
</comment>
<dbReference type="PROSITE" id="PS51435">
    <property type="entry name" value="AP_NUCLEASE_F1_4"/>
    <property type="match status" value="1"/>
</dbReference>
<dbReference type="Proteomes" id="UP000218231">
    <property type="component" value="Unassembled WGS sequence"/>
</dbReference>
<dbReference type="NCBIfam" id="TIGR00633">
    <property type="entry name" value="xth"/>
    <property type="match status" value="1"/>
</dbReference>
<dbReference type="GO" id="GO:0006284">
    <property type="term" value="P:base-excision repair"/>
    <property type="evidence" value="ECO:0007669"/>
    <property type="project" value="TreeGrafter"/>
</dbReference>
<evidence type="ECO:0000256" key="11">
    <source>
        <dbReference type="RuleBase" id="RU362131"/>
    </source>
</evidence>
<evidence type="ECO:0000313" key="14">
    <source>
        <dbReference type="EMBL" id="PAV59572.1"/>
    </source>
</evidence>
<reference evidence="14 15" key="1">
    <citation type="journal article" date="2017" name="Curr. Biol.">
        <title>Genome architecture and evolution of a unichromosomal asexual nematode.</title>
        <authorList>
            <person name="Fradin H."/>
            <person name="Zegar C."/>
            <person name="Gutwein M."/>
            <person name="Lucas J."/>
            <person name="Kovtun M."/>
            <person name="Corcoran D."/>
            <person name="Baugh L.R."/>
            <person name="Kiontke K."/>
            <person name="Gunsalus K."/>
            <person name="Fitch D.H."/>
            <person name="Piano F."/>
        </authorList>
    </citation>
    <scope>NUCLEOTIDE SEQUENCE [LARGE SCALE GENOMIC DNA]</scope>
    <source>
        <strain evidence="14">PF1309</strain>
    </source>
</reference>
<feature type="compositionally biased region" description="Acidic residues" evidence="12">
    <location>
        <begin position="65"/>
        <end position="74"/>
    </location>
</feature>
<feature type="region of interest" description="Disordered" evidence="12">
    <location>
        <begin position="56"/>
        <end position="75"/>
    </location>
</feature>
<dbReference type="InterPro" id="IPR004808">
    <property type="entry name" value="AP_endonuc_1"/>
</dbReference>
<dbReference type="InterPro" id="IPR005135">
    <property type="entry name" value="Endo/exonuclease/phosphatase"/>
</dbReference>
<dbReference type="PROSITE" id="PS00728">
    <property type="entry name" value="AP_NUCLEASE_F1_3"/>
    <property type="match status" value="1"/>
</dbReference>
<feature type="domain" description="Endonuclease/exonuclease/phosphatase" evidence="13">
    <location>
        <begin position="87"/>
        <end position="337"/>
    </location>
</feature>
<comment type="cofactor">
    <cofactor evidence="2">
        <name>Mn(2+)</name>
        <dbReference type="ChEBI" id="CHEBI:29035"/>
    </cofactor>
</comment>
<feature type="site" description="Important for catalytic activity" evidence="10">
    <location>
        <position position="311"/>
    </location>
</feature>
<organism evidence="14 15">
    <name type="scientific">Diploscapter pachys</name>
    <dbReference type="NCBI Taxonomy" id="2018661"/>
    <lineage>
        <taxon>Eukaryota</taxon>
        <taxon>Metazoa</taxon>
        <taxon>Ecdysozoa</taxon>
        <taxon>Nematoda</taxon>
        <taxon>Chromadorea</taxon>
        <taxon>Rhabditida</taxon>
        <taxon>Rhabditina</taxon>
        <taxon>Rhabditomorpha</taxon>
        <taxon>Rhabditoidea</taxon>
        <taxon>Rhabditidae</taxon>
        <taxon>Diploscapter</taxon>
    </lineage>
</organism>
<evidence type="ECO:0000256" key="5">
    <source>
        <dbReference type="ARBA" id="ARBA00022723"/>
    </source>
</evidence>
<feature type="binding site" evidence="9">
    <location>
        <position position="336"/>
    </location>
    <ligand>
        <name>Mg(2+)</name>
        <dbReference type="ChEBI" id="CHEBI:18420"/>
        <label>1</label>
    </ligand>
</feature>
<dbReference type="AlphaFoldDB" id="A0A2A2JDG9"/>
<dbReference type="PANTHER" id="PTHR22748">
    <property type="entry name" value="AP ENDONUCLEASE"/>
    <property type="match status" value="1"/>
</dbReference>
<dbReference type="CDD" id="cd09087">
    <property type="entry name" value="Ape1-like_AP-endo"/>
    <property type="match status" value="1"/>
</dbReference>
<keyword evidence="5 9" id="KW-0479">Metal-binding</keyword>
<feature type="binding site" evidence="9">
    <location>
        <position position="229"/>
    </location>
    <ligand>
        <name>Mg(2+)</name>
        <dbReference type="ChEBI" id="CHEBI:18420"/>
        <label>1</label>
    </ligand>
</feature>
<feature type="binding site" evidence="9">
    <location>
        <position position="88"/>
    </location>
    <ligand>
        <name>Mg(2+)</name>
        <dbReference type="ChEBI" id="CHEBI:18420"/>
        <label>1</label>
    </ligand>
</feature>
<evidence type="ECO:0000256" key="3">
    <source>
        <dbReference type="ARBA" id="ARBA00007092"/>
    </source>
</evidence>
<name>A0A2A2JDG9_9BILA</name>
<evidence type="ECO:0000256" key="4">
    <source>
        <dbReference type="ARBA" id="ARBA00012115"/>
    </source>
</evidence>
<dbReference type="EC" id="3.1.11.2" evidence="4"/>
<comment type="similarity">
    <text evidence="3 11">Belongs to the DNA repair enzymes AP/ExoA family.</text>
</comment>
<feature type="binding site" evidence="9">
    <location>
        <position position="116"/>
    </location>
    <ligand>
        <name>Mg(2+)</name>
        <dbReference type="ChEBI" id="CHEBI:18420"/>
        <label>1</label>
    </ligand>
</feature>
<feature type="binding site" evidence="9">
    <location>
        <position position="231"/>
    </location>
    <ligand>
        <name>Mg(2+)</name>
        <dbReference type="ChEBI" id="CHEBI:18420"/>
        <label>1</label>
    </ligand>
</feature>
<keyword evidence="7 9" id="KW-0460">Magnesium</keyword>
<dbReference type="PANTHER" id="PTHR22748:SF6">
    <property type="entry name" value="DNA-(APURINIC OR APYRIMIDINIC SITE) ENDONUCLEASE"/>
    <property type="match status" value="1"/>
</dbReference>